<protein>
    <recommendedName>
        <fullName evidence="9">Protein-tyrosine-phosphatase</fullName>
    </recommendedName>
</protein>
<feature type="domain" description="Tyrosine-protein phosphatase" evidence="5">
    <location>
        <begin position="9"/>
        <end position="149"/>
    </location>
</feature>
<dbReference type="InterPro" id="IPR052103">
    <property type="entry name" value="Dual_spec_Phospatases"/>
</dbReference>
<feature type="non-terminal residue" evidence="7">
    <location>
        <position position="267"/>
    </location>
</feature>
<dbReference type="InterPro" id="IPR000387">
    <property type="entry name" value="Tyr_Pase_dom"/>
</dbReference>
<dbReference type="PROSITE" id="PS00383">
    <property type="entry name" value="TYR_PHOSPHATASE_1"/>
    <property type="match status" value="1"/>
</dbReference>
<keyword evidence="8" id="KW-1185">Reference proteome</keyword>
<evidence type="ECO:0000259" key="5">
    <source>
        <dbReference type="PROSITE" id="PS50054"/>
    </source>
</evidence>
<dbReference type="PROSITE" id="PS50056">
    <property type="entry name" value="TYR_PHOSPHATASE_2"/>
    <property type="match status" value="1"/>
</dbReference>
<feature type="domain" description="Tyrosine specific protein phosphatases" evidence="6">
    <location>
        <begin position="70"/>
        <end position="128"/>
    </location>
</feature>
<dbReference type="InterPro" id="IPR029021">
    <property type="entry name" value="Prot-tyrosine_phosphatase-like"/>
</dbReference>
<dbReference type="SUPFAM" id="SSF52799">
    <property type="entry name" value="(Phosphotyrosine protein) phosphatases II"/>
    <property type="match status" value="1"/>
</dbReference>
<dbReference type="GO" id="GO:0005737">
    <property type="term" value="C:cytoplasm"/>
    <property type="evidence" value="ECO:0007669"/>
    <property type="project" value="TreeGrafter"/>
</dbReference>
<dbReference type="Gene3D" id="3.90.190.10">
    <property type="entry name" value="Protein tyrosine phosphatase superfamily"/>
    <property type="match status" value="1"/>
</dbReference>
<dbReference type="InterPro" id="IPR000340">
    <property type="entry name" value="Dual-sp_phosphatase_cat-dom"/>
</dbReference>
<comment type="similarity">
    <text evidence="1">Belongs to the protein-tyrosine phosphatase family. Non-receptor class dual specificity subfamily.</text>
</comment>
<dbReference type="AlphaFoldDB" id="A0AA36G217"/>
<dbReference type="EMBL" id="CATQJA010002637">
    <property type="protein sequence ID" value="CAJ0575341.1"/>
    <property type="molecule type" value="Genomic_DNA"/>
</dbReference>
<evidence type="ECO:0000259" key="6">
    <source>
        <dbReference type="PROSITE" id="PS50056"/>
    </source>
</evidence>
<comment type="caution">
    <text evidence="7">The sequence shown here is derived from an EMBL/GenBank/DDBJ whole genome shotgun (WGS) entry which is preliminary data.</text>
</comment>
<dbReference type="GO" id="GO:0004721">
    <property type="term" value="F:phosphoprotein phosphatase activity"/>
    <property type="evidence" value="ECO:0007669"/>
    <property type="project" value="UniProtKB-KW"/>
</dbReference>
<reference evidence="7" key="1">
    <citation type="submission" date="2023-06" db="EMBL/GenBank/DDBJ databases">
        <authorList>
            <person name="Delattre M."/>
        </authorList>
    </citation>
    <scope>NUCLEOTIDE SEQUENCE</scope>
    <source>
        <strain evidence="7">AF72</strain>
    </source>
</reference>
<evidence type="ECO:0000256" key="4">
    <source>
        <dbReference type="SAM" id="MobiDB-lite"/>
    </source>
</evidence>
<dbReference type="InterPro" id="IPR016130">
    <property type="entry name" value="Tyr_Pase_AS"/>
</dbReference>
<dbReference type="InterPro" id="IPR020422">
    <property type="entry name" value="TYR_PHOSPHATASE_DUAL_dom"/>
</dbReference>
<sequence>MSRVGVLAQISDITPNLFLSGIQCVRPDKLRQKSISCVVNATIEEPQQHIPGVDYLRIRVDDNPYAPLSAYFDSAADKIRSVADRGGRTLVHCMAGVSRSATLCMVYLMKHEKMTLRQAYNHVKSRRPVVRPNVGFWKQMVEYEKRLRGTNSVQMVMTNQCDLPIPDVYCENIKQITVRESSPASVYKTAPSTGYLTSKRSRFLTSASRAASMPGRTSASSRPSSTSLLPMTPKYSLVSPAPSRKPRDTSIFSMYASTPRTHFFSAF</sequence>
<dbReference type="PANTHER" id="PTHR45961:SF6">
    <property type="entry name" value="IP21249P"/>
    <property type="match status" value="1"/>
</dbReference>
<evidence type="ECO:0000313" key="8">
    <source>
        <dbReference type="Proteomes" id="UP001177023"/>
    </source>
</evidence>
<dbReference type="PANTHER" id="PTHR45961">
    <property type="entry name" value="IP21249P"/>
    <property type="match status" value="1"/>
</dbReference>
<dbReference type="SMART" id="SM00195">
    <property type="entry name" value="DSPc"/>
    <property type="match status" value="1"/>
</dbReference>
<feature type="region of interest" description="Disordered" evidence="4">
    <location>
        <begin position="207"/>
        <end position="248"/>
    </location>
</feature>
<gene>
    <name evidence="7" type="ORF">MSPICULIGERA_LOCUS13652</name>
</gene>
<evidence type="ECO:0000256" key="2">
    <source>
        <dbReference type="ARBA" id="ARBA00022801"/>
    </source>
</evidence>
<name>A0AA36G217_9BILA</name>
<keyword evidence="3" id="KW-0904">Protein phosphatase</keyword>
<evidence type="ECO:0000256" key="3">
    <source>
        <dbReference type="ARBA" id="ARBA00022912"/>
    </source>
</evidence>
<dbReference type="CDD" id="cd14514">
    <property type="entry name" value="DUSP14-like"/>
    <property type="match status" value="1"/>
</dbReference>
<evidence type="ECO:0000313" key="7">
    <source>
        <dbReference type="EMBL" id="CAJ0575341.1"/>
    </source>
</evidence>
<evidence type="ECO:0000256" key="1">
    <source>
        <dbReference type="ARBA" id="ARBA00008601"/>
    </source>
</evidence>
<proteinExistence type="inferred from homology"/>
<dbReference type="Proteomes" id="UP001177023">
    <property type="component" value="Unassembled WGS sequence"/>
</dbReference>
<dbReference type="PROSITE" id="PS50054">
    <property type="entry name" value="TYR_PHOSPHATASE_DUAL"/>
    <property type="match status" value="1"/>
</dbReference>
<accession>A0AA36G217</accession>
<dbReference type="Pfam" id="PF00782">
    <property type="entry name" value="DSPc"/>
    <property type="match status" value="1"/>
</dbReference>
<feature type="compositionally biased region" description="Low complexity" evidence="4">
    <location>
        <begin position="216"/>
        <end position="230"/>
    </location>
</feature>
<organism evidence="7 8">
    <name type="scientific">Mesorhabditis spiculigera</name>
    <dbReference type="NCBI Taxonomy" id="96644"/>
    <lineage>
        <taxon>Eukaryota</taxon>
        <taxon>Metazoa</taxon>
        <taxon>Ecdysozoa</taxon>
        <taxon>Nematoda</taxon>
        <taxon>Chromadorea</taxon>
        <taxon>Rhabditida</taxon>
        <taxon>Rhabditina</taxon>
        <taxon>Rhabditomorpha</taxon>
        <taxon>Rhabditoidea</taxon>
        <taxon>Rhabditidae</taxon>
        <taxon>Mesorhabditinae</taxon>
        <taxon>Mesorhabditis</taxon>
    </lineage>
</organism>
<keyword evidence="2" id="KW-0378">Hydrolase</keyword>
<evidence type="ECO:0008006" key="9">
    <source>
        <dbReference type="Google" id="ProtNLM"/>
    </source>
</evidence>